<dbReference type="Gene3D" id="3.40.50.720">
    <property type="entry name" value="NAD(P)-binding Rossmann-like Domain"/>
    <property type="match status" value="1"/>
</dbReference>
<keyword evidence="2" id="KW-1185">Reference proteome</keyword>
<gene>
    <name evidence="1" type="ORF">UC35_07205</name>
</gene>
<dbReference type="Pfam" id="PF00106">
    <property type="entry name" value="adh_short"/>
    <property type="match status" value="1"/>
</dbReference>
<proteinExistence type="predicted"/>
<protein>
    <recommendedName>
        <fullName evidence="3">SDR family NAD(P)-dependent oxidoreductase</fullName>
    </recommendedName>
</protein>
<evidence type="ECO:0000313" key="2">
    <source>
        <dbReference type="Proteomes" id="UP000070433"/>
    </source>
</evidence>
<sequence>MNQENTMQIANATVLITGANRGIGLAFARGALARGARLVYAAARYDGLEAGLAEVLADETTRQTKQSLASAQAAYLAAS</sequence>
<dbReference type="Proteomes" id="UP000070433">
    <property type="component" value="Chromosome"/>
</dbReference>
<accession>A0A127JS23</accession>
<dbReference type="AlphaFoldDB" id="A0A127JS23"/>
<dbReference type="InterPro" id="IPR036291">
    <property type="entry name" value="NAD(P)-bd_dom_sf"/>
</dbReference>
<dbReference type="SUPFAM" id="SSF51735">
    <property type="entry name" value="NAD(P)-binding Rossmann-fold domains"/>
    <property type="match status" value="1"/>
</dbReference>
<reference evidence="1 2" key="1">
    <citation type="journal article" date="2014" name="Int. J. Syst. Evol. Microbiol.">
        <title>Ramlibacter solisilvae sp. nov., isolated from forest soil, and emended description of the genus Ramlibacter.</title>
        <authorList>
            <person name="Lee H.J."/>
            <person name="Lee S.H."/>
            <person name="Lee S.S."/>
            <person name="Lee J.S."/>
            <person name="Kim Y."/>
            <person name="Kim S.C."/>
            <person name="Jeon C.O."/>
        </authorList>
    </citation>
    <scope>NUCLEOTIDE SEQUENCE [LARGE SCALE GENOMIC DNA]</scope>
    <source>
        <strain evidence="1 2">5-10</strain>
    </source>
</reference>
<name>A0A127JS23_9BURK</name>
<dbReference type="InterPro" id="IPR002347">
    <property type="entry name" value="SDR_fam"/>
</dbReference>
<dbReference type="EMBL" id="CP010951">
    <property type="protein sequence ID" value="AMO22705.1"/>
    <property type="molecule type" value="Genomic_DNA"/>
</dbReference>
<evidence type="ECO:0000313" key="1">
    <source>
        <dbReference type="EMBL" id="AMO22705.1"/>
    </source>
</evidence>
<evidence type="ECO:0008006" key="3">
    <source>
        <dbReference type="Google" id="ProtNLM"/>
    </source>
</evidence>
<organism evidence="1 2">
    <name type="scientific">Ramlibacter tataouinensis</name>
    <dbReference type="NCBI Taxonomy" id="94132"/>
    <lineage>
        <taxon>Bacteria</taxon>
        <taxon>Pseudomonadati</taxon>
        <taxon>Pseudomonadota</taxon>
        <taxon>Betaproteobacteria</taxon>
        <taxon>Burkholderiales</taxon>
        <taxon>Comamonadaceae</taxon>
        <taxon>Ramlibacter</taxon>
    </lineage>
</organism>